<evidence type="ECO:0000313" key="2">
    <source>
        <dbReference type="EMBL" id="PWF25495.1"/>
    </source>
</evidence>
<protein>
    <submittedName>
        <fullName evidence="2">Alpha/beta hydrolase</fullName>
    </submittedName>
</protein>
<gene>
    <name evidence="2" type="ORF">DD235_05060</name>
</gene>
<name>A0A2V1K7P7_9BURK</name>
<proteinExistence type="predicted"/>
<comment type="caution">
    <text evidence="2">The sequence shown here is derived from an EMBL/GenBank/DDBJ whole genome shotgun (WGS) entry which is preliminary data.</text>
</comment>
<dbReference type="InterPro" id="IPR029058">
    <property type="entry name" value="AB_hydrolase_fold"/>
</dbReference>
<evidence type="ECO:0000313" key="3">
    <source>
        <dbReference type="Proteomes" id="UP000245212"/>
    </source>
</evidence>
<organism evidence="2 3">
    <name type="scientific">Corticimicrobacter populi</name>
    <dbReference type="NCBI Taxonomy" id="2175229"/>
    <lineage>
        <taxon>Bacteria</taxon>
        <taxon>Pseudomonadati</taxon>
        <taxon>Pseudomonadota</taxon>
        <taxon>Betaproteobacteria</taxon>
        <taxon>Burkholderiales</taxon>
        <taxon>Alcaligenaceae</taxon>
        <taxon>Corticimicrobacter</taxon>
    </lineage>
</organism>
<keyword evidence="3" id="KW-1185">Reference proteome</keyword>
<feature type="domain" description="AB hydrolase-1" evidence="1">
    <location>
        <begin position="29"/>
        <end position="267"/>
    </location>
</feature>
<evidence type="ECO:0000259" key="1">
    <source>
        <dbReference type="Pfam" id="PF12697"/>
    </source>
</evidence>
<dbReference type="InterPro" id="IPR050228">
    <property type="entry name" value="Carboxylesterase_BioH"/>
</dbReference>
<keyword evidence="2" id="KW-0378">Hydrolase</keyword>
<reference evidence="3" key="1">
    <citation type="submission" date="2018-05" db="EMBL/GenBank/DDBJ databases">
        <authorList>
            <person name="Li Y."/>
        </authorList>
    </citation>
    <scope>NUCLEOTIDE SEQUENCE [LARGE SCALE GENOMIC DNA]</scope>
    <source>
        <strain evidence="3">3d-2-2</strain>
    </source>
</reference>
<dbReference type="PANTHER" id="PTHR43194:SF5">
    <property type="entry name" value="PIMELOYL-[ACYL-CARRIER PROTEIN] METHYL ESTER ESTERASE"/>
    <property type="match status" value="1"/>
</dbReference>
<dbReference type="PRINTS" id="PR00412">
    <property type="entry name" value="EPOXHYDRLASE"/>
</dbReference>
<dbReference type="InterPro" id="IPR000639">
    <property type="entry name" value="Epox_hydrolase-like"/>
</dbReference>
<accession>A0A2V1K7P7</accession>
<dbReference type="EMBL" id="QETA01000001">
    <property type="protein sequence ID" value="PWF25495.1"/>
    <property type="molecule type" value="Genomic_DNA"/>
</dbReference>
<dbReference type="Proteomes" id="UP000245212">
    <property type="component" value="Unassembled WGS sequence"/>
</dbReference>
<dbReference type="AlphaFoldDB" id="A0A2V1K7P7"/>
<dbReference type="Gene3D" id="3.40.50.1820">
    <property type="entry name" value="alpha/beta hydrolase"/>
    <property type="match status" value="1"/>
</dbReference>
<dbReference type="GO" id="GO:0016787">
    <property type="term" value="F:hydrolase activity"/>
    <property type="evidence" value="ECO:0007669"/>
    <property type="project" value="UniProtKB-KW"/>
</dbReference>
<dbReference type="SUPFAM" id="SSF53474">
    <property type="entry name" value="alpha/beta-Hydrolases"/>
    <property type="match status" value="1"/>
</dbReference>
<dbReference type="PANTHER" id="PTHR43194">
    <property type="entry name" value="HYDROLASE ALPHA/BETA FOLD FAMILY"/>
    <property type="match status" value="1"/>
</dbReference>
<dbReference type="RefSeq" id="WP_109060898.1">
    <property type="nucleotide sequence ID" value="NZ_QETA01000001.1"/>
</dbReference>
<dbReference type="InterPro" id="IPR000073">
    <property type="entry name" value="AB_hydrolase_1"/>
</dbReference>
<sequence length="280" mass="30546">MSDTTEFENLSFSAGPLWACLRAGTGRPLLLIHGSLCDARFWRGQLPALAAAGFAALAPSLRAYHPLHLSQHMSWQQDLDDLVALLEQAGGGERFDVIGHSRGGFLAFHLARRAPHLLHRLVLAEPGGYMASHDLRDVKGALPDQAWREDVIAMVERGDSAQAVALFVDSVSRPGSWRFSPADFRQMALDNASTLISQLRDDALPPYQPSEIAELNLPVLLLKGQRSLPRFRQTVDALGEQLSHAQVAEVAGASHAMNLAYPAKFNQLVIDFLQQSASQG</sequence>
<dbReference type="Pfam" id="PF12697">
    <property type="entry name" value="Abhydrolase_6"/>
    <property type="match status" value="1"/>
</dbReference>